<name>A0A0K1SH60_9CREN</name>
<dbReference type="EMBL" id="CP012174">
    <property type="protein sequence ID" value="AKV78414.1"/>
    <property type="molecule type" value="Genomic_DNA"/>
</dbReference>
<evidence type="ECO:0000313" key="7">
    <source>
        <dbReference type="Proteomes" id="UP000061362"/>
    </source>
</evidence>
<evidence type="ECO:0000313" key="1">
    <source>
        <dbReference type="EMBL" id="AKV73921.1"/>
    </source>
</evidence>
<dbReference type="EMBL" id="CP012176">
    <property type="protein sequence ID" value="AKV82903.1"/>
    <property type="molecule type" value="Genomic_DNA"/>
</dbReference>
<evidence type="ECO:0000313" key="3">
    <source>
        <dbReference type="EMBL" id="AKV78414.1"/>
    </source>
</evidence>
<dbReference type="EMBL" id="CP012173">
    <property type="protein sequence ID" value="AKV76163.1"/>
    <property type="molecule type" value="Genomic_DNA"/>
</dbReference>
<evidence type="ECO:0000313" key="2">
    <source>
        <dbReference type="EMBL" id="AKV76163.1"/>
    </source>
</evidence>
<reference evidence="7 8" key="1">
    <citation type="journal article" date="2015" name="Genome Announc.">
        <title>Complete Genome Sequences of Evolved Arsenate-Resistant Metallosphaera sedula Strains.</title>
        <authorList>
            <person name="Ai C."/>
            <person name="McCarthy S."/>
            <person name="Schackwitz W."/>
            <person name="Martin J."/>
            <person name="Lipzen A."/>
            <person name="Blum P."/>
        </authorList>
    </citation>
    <scope>NUCLEOTIDE SEQUENCE [LARGE SCALE GENOMIC DNA]</scope>
    <source>
        <strain evidence="3 8">ARS120-1</strain>
        <strain evidence="4 7">ARS120-2</strain>
        <strain evidence="1 10">ARS50-1</strain>
        <strain evidence="2 9">ARS50-2</strain>
    </source>
</reference>
<dbReference type="AlphaFoldDB" id="A0A0K1SH60"/>
<evidence type="ECO:0000313" key="8">
    <source>
        <dbReference type="Proteomes" id="UP000062398"/>
    </source>
</evidence>
<reference evidence="5 6" key="2">
    <citation type="submission" date="2015-07" db="EMBL/GenBank/DDBJ databases">
        <title>Physiological, transcriptional responses and genome re-sequencing of acid resistant extremely thermoacidophilic Metallosphaera sedula SARC-M1.</title>
        <authorList>
            <person name="Ai C."/>
            <person name="McCarthy S."/>
            <person name="Eckrich V."/>
            <person name="Rudrappa D."/>
            <person name="Qiu G."/>
            <person name="Blum P."/>
        </authorList>
    </citation>
    <scope>NUCLEOTIDE SEQUENCE [LARGE SCALE GENOMIC DNA]</scope>
    <source>
        <strain evidence="5 6">SARC-M1</strain>
    </source>
</reference>
<dbReference type="Proteomes" id="UP000062475">
    <property type="component" value="Chromosome"/>
</dbReference>
<dbReference type="Proteomes" id="UP000056255">
    <property type="component" value="Chromosome"/>
</dbReference>
<dbReference type="Proteomes" id="UP000068832">
    <property type="component" value="Chromosome"/>
</dbReference>
<evidence type="ECO:0000313" key="9">
    <source>
        <dbReference type="Proteomes" id="UP000062475"/>
    </source>
</evidence>
<evidence type="ECO:0000313" key="4">
    <source>
        <dbReference type="EMBL" id="AKV80659.1"/>
    </source>
</evidence>
<evidence type="ECO:0000313" key="6">
    <source>
        <dbReference type="Proteomes" id="UP000056255"/>
    </source>
</evidence>
<dbReference type="EMBL" id="CP012175">
    <property type="protein sequence ID" value="AKV80659.1"/>
    <property type="molecule type" value="Genomic_DNA"/>
</dbReference>
<organism evidence="1 10">
    <name type="scientific">Metallosphaera sedula</name>
    <dbReference type="NCBI Taxonomy" id="43687"/>
    <lineage>
        <taxon>Archaea</taxon>
        <taxon>Thermoproteota</taxon>
        <taxon>Thermoprotei</taxon>
        <taxon>Sulfolobales</taxon>
        <taxon>Sulfolobaceae</taxon>
        <taxon>Metallosphaera</taxon>
    </lineage>
</organism>
<dbReference type="Proteomes" id="UP000061362">
    <property type="component" value="Chromosome"/>
</dbReference>
<protein>
    <submittedName>
        <fullName evidence="1">Uncharacterized protein</fullName>
    </submittedName>
</protein>
<evidence type="ECO:0000313" key="10">
    <source>
        <dbReference type="Proteomes" id="UP000068832"/>
    </source>
</evidence>
<sequence>MKKAENHNSRLPLLAFHGKWKSIPESLCFAVLKTCSILFLIPKVTCSWSTPAMDRKFYAERPSCMYSALRTSPLTLTSTCLTLFTNTIASRPNLASVTMETG</sequence>
<dbReference type="Proteomes" id="UP000062398">
    <property type="component" value="Chromosome"/>
</dbReference>
<proteinExistence type="predicted"/>
<dbReference type="PATRIC" id="fig|43687.5.peg.867"/>
<accession>A0A0K1SH60</accession>
<evidence type="ECO:0000313" key="5">
    <source>
        <dbReference type="EMBL" id="AKV82903.1"/>
    </source>
</evidence>
<gene>
    <name evidence="1" type="ORF">MsedA_0857</name>
    <name evidence="2" type="ORF">MsedB_0858</name>
    <name evidence="3" type="ORF">MsedC_0857</name>
    <name evidence="4" type="ORF">MsedD_0858</name>
    <name evidence="5" type="ORF">MsedE_0858</name>
</gene>
<dbReference type="EMBL" id="CP012172">
    <property type="protein sequence ID" value="AKV73921.1"/>
    <property type="molecule type" value="Genomic_DNA"/>
</dbReference>